<gene>
    <name evidence="1" type="ORF">NM208_g2866</name>
</gene>
<comment type="caution">
    <text evidence="1">The sequence shown here is derived from an EMBL/GenBank/DDBJ whole genome shotgun (WGS) entry which is preliminary data.</text>
</comment>
<sequence length="281" mass="29717">MTAPVWFITGSSNGFGLLLSLKALEAGHRVIATVRDPKRSADAVQSIEAAGGKIVEVDMTESKASITKKIQDAEKIYGRIDYLVNNAGYSVEAEAEHQIQTNFFGPLYATQAVLPGMRTRGSGTIINVSSVAGQDGNPSCGLYAASKFGLEGFTEALAKETKEFGINVLLVEPGAFRTNFLGASVKSDSSTEQAYKGSAVDEALKKFNAATGKQAGDPKKAVNIIFEVATGEGTAGHLKGNILRLPLGQDAFTRIQNKINAVQKDLDASREVGIATDLDSK</sequence>
<accession>A0ACC1SR79</accession>
<reference evidence="1" key="1">
    <citation type="submission" date="2022-08" db="EMBL/GenBank/DDBJ databases">
        <title>Genome Sequence of Fusarium decemcellulare.</title>
        <authorList>
            <person name="Buettner E."/>
        </authorList>
    </citation>
    <scope>NUCLEOTIDE SEQUENCE</scope>
    <source>
        <strain evidence="1">Babe19</strain>
    </source>
</reference>
<protein>
    <submittedName>
        <fullName evidence="1">Uncharacterized protein</fullName>
    </submittedName>
</protein>
<proteinExistence type="predicted"/>
<organism evidence="1 2">
    <name type="scientific">Fusarium decemcellulare</name>
    <dbReference type="NCBI Taxonomy" id="57161"/>
    <lineage>
        <taxon>Eukaryota</taxon>
        <taxon>Fungi</taxon>
        <taxon>Dikarya</taxon>
        <taxon>Ascomycota</taxon>
        <taxon>Pezizomycotina</taxon>
        <taxon>Sordariomycetes</taxon>
        <taxon>Hypocreomycetidae</taxon>
        <taxon>Hypocreales</taxon>
        <taxon>Nectriaceae</taxon>
        <taxon>Fusarium</taxon>
        <taxon>Fusarium decemcellulare species complex</taxon>
    </lineage>
</organism>
<dbReference type="Proteomes" id="UP001148629">
    <property type="component" value="Unassembled WGS sequence"/>
</dbReference>
<dbReference type="EMBL" id="JANRMS010000179">
    <property type="protein sequence ID" value="KAJ3544785.1"/>
    <property type="molecule type" value="Genomic_DNA"/>
</dbReference>
<evidence type="ECO:0000313" key="1">
    <source>
        <dbReference type="EMBL" id="KAJ3544785.1"/>
    </source>
</evidence>
<evidence type="ECO:0000313" key="2">
    <source>
        <dbReference type="Proteomes" id="UP001148629"/>
    </source>
</evidence>
<name>A0ACC1SR79_9HYPO</name>
<keyword evidence="2" id="KW-1185">Reference proteome</keyword>